<organism evidence="1 2">
    <name type="scientific">Panagrolaimus sp. ES5</name>
    <dbReference type="NCBI Taxonomy" id="591445"/>
    <lineage>
        <taxon>Eukaryota</taxon>
        <taxon>Metazoa</taxon>
        <taxon>Ecdysozoa</taxon>
        <taxon>Nematoda</taxon>
        <taxon>Chromadorea</taxon>
        <taxon>Rhabditida</taxon>
        <taxon>Tylenchina</taxon>
        <taxon>Panagrolaimomorpha</taxon>
        <taxon>Panagrolaimoidea</taxon>
        <taxon>Panagrolaimidae</taxon>
        <taxon>Panagrolaimus</taxon>
    </lineage>
</organism>
<sequence length="330" mass="36661">MCCFPKTKGKKKKCSDSGTATLPLKTAHSSTTNTVDTTAGGRKLALMNRTASAGKTSRPKVGDVHKKILTIEENQKVSEKQMVEAMQLLGCSTVNTTIIQRLEKASKEICEKSQVSTRQGDIQFTLPKNNNNVRKQAKDDDTIYPLHNKPDSNNDAAAGGHQGEGEEKEIELLKEDCNDEPNSENYMWNTREIRYTCVDMIRHLDKNVLIESVGDPCGDEEDQKIEWDPFAPLNVLETRPIFDCHTLRKNTFLTMALSSSTKAEQKAAKTATPKTSTPKKVKVNEPARELTRLRPEYSMKTTCSVGSNSLDLTPLTQNTVDVEVSPKSKK</sequence>
<accession>A0AC34FMZ9</accession>
<evidence type="ECO:0000313" key="1">
    <source>
        <dbReference type="Proteomes" id="UP000887579"/>
    </source>
</evidence>
<proteinExistence type="predicted"/>
<dbReference type="WBParaSite" id="ES5_v2.g18784.t1">
    <property type="protein sequence ID" value="ES5_v2.g18784.t1"/>
    <property type="gene ID" value="ES5_v2.g18784"/>
</dbReference>
<reference evidence="2" key="1">
    <citation type="submission" date="2022-11" db="UniProtKB">
        <authorList>
            <consortium name="WormBaseParasite"/>
        </authorList>
    </citation>
    <scope>IDENTIFICATION</scope>
</reference>
<dbReference type="Proteomes" id="UP000887579">
    <property type="component" value="Unplaced"/>
</dbReference>
<evidence type="ECO:0000313" key="2">
    <source>
        <dbReference type="WBParaSite" id="ES5_v2.g18784.t1"/>
    </source>
</evidence>
<name>A0AC34FMZ9_9BILA</name>
<protein>
    <submittedName>
        <fullName evidence="2">Uncharacterized protein</fullName>
    </submittedName>
</protein>